<proteinExistence type="predicted"/>
<dbReference type="EMBL" id="CP009976">
    <property type="protein sequence ID" value="AIZ40488.1"/>
    <property type="molecule type" value="Genomic_DNA"/>
</dbReference>
<dbReference type="Pfam" id="PF12833">
    <property type="entry name" value="HTH_18"/>
    <property type="match status" value="1"/>
</dbReference>
<accession>A0AAU8RHV5</accession>
<dbReference type="PRINTS" id="PR00032">
    <property type="entry name" value="HTHARAC"/>
</dbReference>
<gene>
    <name evidence="5" type="ORF">M666_02200</name>
</gene>
<evidence type="ECO:0000256" key="1">
    <source>
        <dbReference type="ARBA" id="ARBA00023015"/>
    </source>
</evidence>
<evidence type="ECO:0000313" key="6">
    <source>
        <dbReference type="Proteomes" id="UP000030786"/>
    </source>
</evidence>
<dbReference type="PANTHER" id="PTHR43280:SF32">
    <property type="entry name" value="TRANSCRIPTIONAL REGULATORY PROTEIN"/>
    <property type="match status" value="1"/>
</dbReference>
<organism evidence="5 6">
    <name type="scientific">Cellulophaga baltica 18</name>
    <dbReference type="NCBI Taxonomy" id="1348584"/>
    <lineage>
        <taxon>Bacteria</taxon>
        <taxon>Pseudomonadati</taxon>
        <taxon>Bacteroidota</taxon>
        <taxon>Flavobacteriia</taxon>
        <taxon>Flavobacteriales</taxon>
        <taxon>Flavobacteriaceae</taxon>
        <taxon>Cellulophaga</taxon>
    </lineage>
</organism>
<dbReference type="GeneID" id="78059545"/>
<dbReference type="AlphaFoldDB" id="A0AAU8RHV5"/>
<dbReference type="Gene3D" id="2.60.120.280">
    <property type="entry name" value="Regulatory protein AraC"/>
    <property type="match status" value="1"/>
</dbReference>
<dbReference type="RefSeq" id="WP_029444923.1">
    <property type="nucleotide sequence ID" value="NZ_CP009976.1"/>
</dbReference>
<evidence type="ECO:0000313" key="5">
    <source>
        <dbReference type="EMBL" id="AIZ40488.1"/>
    </source>
</evidence>
<dbReference type="SMART" id="SM00342">
    <property type="entry name" value="HTH_ARAC"/>
    <property type="match status" value="1"/>
</dbReference>
<keyword evidence="2" id="KW-0238">DNA-binding</keyword>
<evidence type="ECO:0000259" key="4">
    <source>
        <dbReference type="PROSITE" id="PS01124"/>
    </source>
</evidence>
<dbReference type="Pfam" id="PF02311">
    <property type="entry name" value="AraC_binding"/>
    <property type="match status" value="1"/>
</dbReference>
<feature type="domain" description="HTH araC/xylS-type" evidence="4">
    <location>
        <begin position="188"/>
        <end position="286"/>
    </location>
</feature>
<sequence>MRKTYPIYDIQNFNRNLIQEGLYVNTFSKHLINNSFIERSHGHNFYLLVLFTKGSGIHKIDFNTFTINPGCIYLIQPGQVHSWNLSKDIEGYILFYTKDVYNLYFGAKRVEEYPFYQASKNISEVRLNEPEVRSLEIYFQLLIKENLASNTRKLDKLLNLIDIIHIEISRKHFQENNIDLHSYNHKLEQFNTLLEHYYKTEKAPSFYASKMNMSLKHLNRICNYVLNKTVTILIAEKVVIESKRMLTFSTKSVGEIAQELGFENYSYFSRLFKKYTQTVPSKFRARLKAEN</sequence>
<dbReference type="Gene3D" id="1.10.10.60">
    <property type="entry name" value="Homeodomain-like"/>
    <property type="match status" value="1"/>
</dbReference>
<evidence type="ECO:0000256" key="3">
    <source>
        <dbReference type="ARBA" id="ARBA00023163"/>
    </source>
</evidence>
<dbReference type="InterPro" id="IPR018060">
    <property type="entry name" value="HTH_AraC"/>
</dbReference>
<protein>
    <submittedName>
        <fullName evidence="5">AraC family transcriptional regulator</fullName>
    </submittedName>
</protein>
<dbReference type="InterPro" id="IPR020449">
    <property type="entry name" value="Tscrpt_reg_AraC-type_HTH"/>
</dbReference>
<dbReference type="KEGG" id="cbat:M666_02200"/>
<keyword evidence="3" id="KW-0804">Transcription</keyword>
<reference evidence="5 6" key="1">
    <citation type="journal article" date="2014" name="Environ. Microbiol.">
        <title>Contrasting genomic patterns and infection strategies of two co-existing Bacteroidetes podovirus genera.</title>
        <authorList>
            <person name="Holmfeldt K."/>
            <person name="Howard-Varona C."/>
            <person name="Solonenko N."/>
            <person name="Sullivan M.B."/>
        </authorList>
    </citation>
    <scope>NUCLEOTIDE SEQUENCE [LARGE SCALE GENOMIC DNA]</scope>
    <source>
        <strain evidence="5 6">18</strain>
    </source>
</reference>
<dbReference type="Proteomes" id="UP000030786">
    <property type="component" value="Chromosome"/>
</dbReference>
<dbReference type="SUPFAM" id="SSF46689">
    <property type="entry name" value="Homeodomain-like"/>
    <property type="match status" value="1"/>
</dbReference>
<dbReference type="InterPro" id="IPR037923">
    <property type="entry name" value="HTH-like"/>
</dbReference>
<name>A0AAU8RHV5_9FLAO</name>
<keyword evidence="1" id="KW-0805">Transcription regulation</keyword>
<dbReference type="GO" id="GO:0043565">
    <property type="term" value="F:sequence-specific DNA binding"/>
    <property type="evidence" value="ECO:0007669"/>
    <property type="project" value="InterPro"/>
</dbReference>
<dbReference type="GO" id="GO:0003700">
    <property type="term" value="F:DNA-binding transcription factor activity"/>
    <property type="evidence" value="ECO:0007669"/>
    <property type="project" value="InterPro"/>
</dbReference>
<evidence type="ECO:0000256" key="2">
    <source>
        <dbReference type="ARBA" id="ARBA00023125"/>
    </source>
</evidence>
<dbReference type="PANTHER" id="PTHR43280">
    <property type="entry name" value="ARAC-FAMILY TRANSCRIPTIONAL REGULATOR"/>
    <property type="match status" value="1"/>
</dbReference>
<dbReference type="SUPFAM" id="SSF51215">
    <property type="entry name" value="Regulatory protein AraC"/>
    <property type="match status" value="1"/>
</dbReference>
<dbReference type="PROSITE" id="PS01124">
    <property type="entry name" value="HTH_ARAC_FAMILY_2"/>
    <property type="match status" value="1"/>
</dbReference>
<dbReference type="InterPro" id="IPR003313">
    <property type="entry name" value="AraC-bd"/>
</dbReference>
<dbReference type="InterPro" id="IPR009057">
    <property type="entry name" value="Homeodomain-like_sf"/>
</dbReference>